<dbReference type="PANTHER" id="PTHR30419">
    <property type="entry name" value="HTH-TYPE TRANSCRIPTIONAL REGULATOR YBHD"/>
    <property type="match status" value="1"/>
</dbReference>
<evidence type="ECO:0000313" key="6">
    <source>
        <dbReference type="EMBL" id="MEQ2427239.1"/>
    </source>
</evidence>
<dbReference type="Gene3D" id="3.40.190.290">
    <property type="match status" value="1"/>
</dbReference>
<dbReference type="InterPro" id="IPR000847">
    <property type="entry name" value="LysR_HTH_N"/>
</dbReference>
<dbReference type="RefSeq" id="WP_008721265.1">
    <property type="nucleotide sequence ID" value="NZ_JBBMFM010000095.1"/>
</dbReference>
<dbReference type="InterPro" id="IPR036388">
    <property type="entry name" value="WH-like_DNA-bd_sf"/>
</dbReference>
<evidence type="ECO:0000256" key="3">
    <source>
        <dbReference type="ARBA" id="ARBA00023125"/>
    </source>
</evidence>
<dbReference type="PROSITE" id="PS50931">
    <property type="entry name" value="HTH_LYSR"/>
    <property type="match status" value="1"/>
</dbReference>
<keyword evidence="7" id="KW-1185">Reference proteome</keyword>
<dbReference type="Pfam" id="PF03466">
    <property type="entry name" value="LysR_substrate"/>
    <property type="match status" value="1"/>
</dbReference>
<evidence type="ECO:0000256" key="4">
    <source>
        <dbReference type="ARBA" id="ARBA00023163"/>
    </source>
</evidence>
<dbReference type="InterPro" id="IPR036390">
    <property type="entry name" value="WH_DNA-bd_sf"/>
</dbReference>
<dbReference type="SUPFAM" id="SSF53850">
    <property type="entry name" value="Periplasmic binding protein-like II"/>
    <property type="match status" value="1"/>
</dbReference>
<protein>
    <submittedName>
        <fullName evidence="6">LysR family transcriptional regulator</fullName>
    </submittedName>
</protein>
<sequence>MTFEQLQCFIASVEEKTFFDAAQSLYISQSSLSKQIMKLEQELGVMLWDRSRRKAGLTEAGNIFYQDALILLKQYSQARNRLDRFREEPQLALSIGTLPILTQYQLTPAFRDFQAAHPDIRLSLHEVEELELMEGFEKGIYDLVIGRDAMFYGTSCQTQFIAGDELAAVLESGHPLAAKSRLRLEELKDEDFIFMNPYTSIYNLCVIRCREAGFSPRILRTARVESILSAVLIGEGISLLAGNSVRIFKPEHIAVIPLAPEIPLPVVLARHKGRPVTRAMELFWNTGFHPLDKL</sequence>
<organism evidence="6 7">
    <name type="scientific">Enterocloster hominis</name>
    <name type="common">ex Hitch et al. 2024</name>
    <dbReference type="NCBI Taxonomy" id="1917870"/>
    <lineage>
        <taxon>Bacteria</taxon>
        <taxon>Bacillati</taxon>
        <taxon>Bacillota</taxon>
        <taxon>Clostridia</taxon>
        <taxon>Lachnospirales</taxon>
        <taxon>Lachnospiraceae</taxon>
        <taxon>Enterocloster</taxon>
    </lineage>
</organism>
<reference evidence="6 7" key="1">
    <citation type="submission" date="2024-03" db="EMBL/GenBank/DDBJ databases">
        <title>Human intestinal bacterial collection.</title>
        <authorList>
            <person name="Pauvert C."/>
            <person name="Hitch T.C.A."/>
            <person name="Clavel T."/>
        </authorList>
    </citation>
    <scope>NUCLEOTIDE SEQUENCE [LARGE SCALE GENOMIC DNA]</scope>
    <source>
        <strain evidence="6 7">CLA-SR-H021</strain>
    </source>
</reference>
<evidence type="ECO:0000256" key="2">
    <source>
        <dbReference type="ARBA" id="ARBA00023015"/>
    </source>
</evidence>
<evidence type="ECO:0000313" key="7">
    <source>
        <dbReference type="Proteomes" id="UP001454086"/>
    </source>
</evidence>
<dbReference type="CDD" id="cd05466">
    <property type="entry name" value="PBP2_LTTR_substrate"/>
    <property type="match status" value="1"/>
</dbReference>
<dbReference type="InterPro" id="IPR005119">
    <property type="entry name" value="LysR_subst-bd"/>
</dbReference>
<name>A0ABV1DA33_9FIRM</name>
<accession>A0ABV1DA33</accession>
<evidence type="ECO:0000256" key="1">
    <source>
        <dbReference type="ARBA" id="ARBA00009437"/>
    </source>
</evidence>
<dbReference type="Pfam" id="PF00126">
    <property type="entry name" value="HTH_1"/>
    <property type="match status" value="1"/>
</dbReference>
<comment type="similarity">
    <text evidence="1">Belongs to the LysR transcriptional regulatory family.</text>
</comment>
<evidence type="ECO:0000259" key="5">
    <source>
        <dbReference type="PROSITE" id="PS50931"/>
    </source>
</evidence>
<dbReference type="PRINTS" id="PR00039">
    <property type="entry name" value="HTHLYSR"/>
</dbReference>
<keyword evidence="4" id="KW-0804">Transcription</keyword>
<keyword evidence="3" id="KW-0238">DNA-binding</keyword>
<dbReference type="EMBL" id="JBBMFM010000095">
    <property type="protein sequence ID" value="MEQ2427239.1"/>
    <property type="molecule type" value="Genomic_DNA"/>
</dbReference>
<gene>
    <name evidence="6" type="ORF">WMQ36_19940</name>
</gene>
<dbReference type="InterPro" id="IPR050950">
    <property type="entry name" value="HTH-type_LysR_regulators"/>
</dbReference>
<proteinExistence type="inferred from homology"/>
<dbReference type="Gene3D" id="1.10.10.10">
    <property type="entry name" value="Winged helix-like DNA-binding domain superfamily/Winged helix DNA-binding domain"/>
    <property type="match status" value="1"/>
</dbReference>
<dbReference type="SUPFAM" id="SSF46785">
    <property type="entry name" value="Winged helix' DNA-binding domain"/>
    <property type="match status" value="1"/>
</dbReference>
<comment type="caution">
    <text evidence="6">The sequence shown here is derived from an EMBL/GenBank/DDBJ whole genome shotgun (WGS) entry which is preliminary data.</text>
</comment>
<keyword evidence="2" id="KW-0805">Transcription regulation</keyword>
<feature type="domain" description="HTH lysR-type" evidence="5">
    <location>
        <begin position="1"/>
        <end position="58"/>
    </location>
</feature>
<dbReference type="Proteomes" id="UP001454086">
    <property type="component" value="Unassembled WGS sequence"/>
</dbReference>